<dbReference type="Pfam" id="PF13742">
    <property type="entry name" value="tRNA_anti_2"/>
    <property type="match status" value="1"/>
</dbReference>
<feature type="domain" description="OB-fold nucleic acid binding" evidence="8">
    <location>
        <begin position="7"/>
        <end position="103"/>
    </location>
</feature>
<gene>
    <name evidence="5 9" type="primary">xseA</name>
    <name evidence="9" type="ORF">GCM10009111_01920</name>
</gene>
<comment type="caution">
    <text evidence="9">The sequence shown here is derived from an EMBL/GenBank/DDBJ whole genome shotgun (WGS) entry which is preliminary data.</text>
</comment>
<reference evidence="9 10" key="1">
    <citation type="journal article" date="2019" name="Int. J. Syst. Evol. Microbiol.">
        <title>The Global Catalogue of Microorganisms (GCM) 10K type strain sequencing project: providing services to taxonomists for standard genome sequencing and annotation.</title>
        <authorList>
            <consortium name="The Broad Institute Genomics Platform"/>
            <consortium name="The Broad Institute Genome Sequencing Center for Infectious Disease"/>
            <person name="Wu L."/>
            <person name="Ma J."/>
        </authorList>
    </citation>
    <scope>NUCLEOTIDE SEQUENCE [LARGE SCALE GENOMIC DNA]</scope>
    <source>
        <strain evidence="9 10">JCM 15608</strain>
    </source>
</reference>
<keyword evidence="10" id="KW-1185">Reference proteome</keyword>
<evidence type="ECO:0000256" key="5">
    <source>
        <dbReference type="HAMAP-Rule" id="MF_00378"/>
    </source>
</evidence>
<evidence type="ECO:0000259" key="8">
    <source>
        <dbReference type="Pfam" id="PF13742"/>
    </source>
</evidence>
<dbReference type="Pfam" id="PF02601">
    <property type="entry name" value="Exonuc_VII_L"/>
    <property type="match status" value="1"/>
</dbReference>
<sequence length="449" mass="50410">MSQQHILKVSELTKKVRFILESELNTVWLTGEISNFIAASSGHWYLSLKDSKSQVKCAMFKGSNSRVRLNTGKPSNGQQVLVRAKVSLYEPRGDFQLIIEHMEDAGAGLLRQQFEQLKNQLNAQGLFDAFHKKPIPEHITTLGLVTSPTGAAVKDIISVLKRRNPTINIIIYPALVQGEYAQGDICHAIAMANMRNECDVLIVGRGGGSLEDLWPFNEESVVRSIYNSKLPIISAVGHEIDTTLSDYVADLRAPTPSAAAELVSSDNSAQLNNISLLKQRLIRAHQAQLTKRYDRSNYLQHRLNQVHPEQQLQLQQQKADELAIRLKQVIKRTLLENKHKPTQLQQRLLQSSPLKTIERHQDIIQQSTQRLIHSQQLHLQHKSETFVHLIEQLQLVSPLATIARGYSVTRDNKNSVVSRVTQVTVGDELSIQLSDGVIAAKATRLNIKE</sequence>
<evidence type="ECO:0000256" key="4">
    <source>
        <dbReference type="ARBA" id="ARBA00022839"/>
    </source>
</evidence>
<name>A0ABN1L2H4_9GAMM</name>
<dbReference type="EMBL" id="BAAAFA010000001">
    <property type="protein sequence ID" value="GAA0810652.1"/>
    <property type="molecule type" value="Genomic_DNA"/>
</dbReference>
<comment type="catalytic activity">
    <reaction evidence="5 6">
        <text>Exonucleolytic cleavage in either 5'- to 3'- or 3'- to 5'-direction to yield nucleoside 5'-phosphates.</text>
        <dbReference type="EC" id="3.1.11.6"/>
    </reaction>
</comment>
<proteinExistence type="inferred from homology"/>
<comment type="subunit">
    <text evidence="5">Heterooligomer composed of large and small subunits.</text>
</comment>
<comment type="function">
    <text evidence="5">Bidirectionally degrades single-stranded DNA into large acid-insoluble oligonucleotides, which are then degraded further into small acid-soluble oligonucleotides.</text>
</comment>
<dbReference type="PANTHER" id="PTHR30008">
    <property type="entry name" value="EXODEOXYRIBONUCLEASE 7 LARGE SUBUNIT"/>
    <property type="match status" value="1"/>
</dbReference>
<comment type="subcellular location">
    <subcellularLocation>
        <location evidence="5 6">Cytoplasm</location>
    </subcellularLocation>
</comment>
<dbReference type="InterPro" id="IPR025824">
    <property type="entry name" value="OB-fold_nuc-bd_dom"/>
</dbReference>
<keyword evidence="2 5" id="KW-0540">Nuclease</keyword>
<comment type="similarity">
    <text evidence="5 6">Belongs to the XseA family.</text>
</comment>
<dbReference type="InterPro" id="IPR020579">
    <property type="entry name" value="Exonuc_VII_lsu_C"/>
</dbReference>
<evidence type="ECO:0000256" key="6">
    <source>
        <dbReference type="RuleBase" id="RU004355"/>
    </source>
</evidence>
<keyword evidence="1 5" id="KW-0963">Cytoplasm</keyword>
<dbReference type="PANTHER" id="PTHR30008:SF0">
    <property type="entry name" value="EXODEOXYRIBONUCLEASE 7 LARGE SUBUNIT"/>
    <property type="match status" value="1"/>
</dbReference>
<dbReference type="CDD" id="cd04489">
    <property type="entry name" value="ExoVII_LU_OBF"/>
    <property type="match status" value="1"/>
</dbReference>
<evidence type="ECO:0000313" key="9">
    <source>
        <dbReference type="EMBL" id="GAA0810652.1"/>
    </source>
</evidence>
<evidence type="ECO:0000256" key="1">
    <source>
        <dbReference type="ARBA" id="ARBA00022490"/>
    </source>
</evidence>
<evidence type="ECO:0000256" key="3">
    <source>
        <dbReference type="ARBA" id="ARBA00022801"/>
    </source>
</evidence>
<evidence type="ECO:0000259" key="7">
    <source>
        <dbReference type="Pfam" id="PF02601"/>
    </source>
</evidence>
<dbReference type="EC" id="3.1.11.6" evidence="5"/>
<evidence type="ECO:0000256" key="2">
    <source>
        <dbReference type="ARBA" id="ARBA00022722"/>
    </source>
</evidence>
<dbReference type="RefSeq" id="WP_343813869.1">
    <property type="nucleotide sequence ID" value="NZ_BAAAFA010000001.1"/>
</dbReference>
<organism evidence="9 10">
    <name type="scientific">Colwellia asteriadis</name>
    <dbReference type="NCBI Taxonomy" id="517723"/>
    <lineage>
        <taxon>Bacteria</taxon>
        <taxon>Pseudomonadati</taxon>
        <taxon>Pseudomonadota</taxon>
        <taxon>Gammaproteobacteria</taxon>
        <taxon>Alteromonadales</taxon>
        <taxon>Colwelliaceae</taxon>
        <taxon>Colwellia</taxon>
    </lineage>
</organism>
<keyword evidence="3 5" id="KW-0378">Hydrolase</keyword>
<dbReference type="HAMAP" id="MF_00378">
    <property type="entry name" value="Exonuc_7_L"/>
    <property type="match status" value="1"/>
</dbReference>
<dbReference type="NCBIfam" id="TIGR00237">
    <property type="entry name" value="xseA"/>
    <property type="match status" value="1"/>
</dbReference>
<protein>
    <recommendedName>
        <fullName evidence="5">Exodeoxyribonuclease 7 large subunit</fullName>
        <ecNumber evidence="5">3.1.11.6</ecNumber>
    </recommendedName>
    <alternativeName>
        <fullName evidence="5">Exodeoxyribonuclease VII large subunit</fullName>
        <shortName evidence="5">Exonuclease VII large subunit</shortName>
    </alternativeName>
</protein>
<dbReference type="Proteomes" id="UP001500021">
    <property type="component" value="Unassembled WGS sequence"/>
</dbReference>
<dbReference type="InterPro" id="IPR003753">
    <property type="entry name" value="Exonuc_VII_L"/>
</dbReference>
<evidence type="ECO:0000313" key="10">
    <source>
        <dbReference type="Proteomes" id="UP001500021"/>
    </source>
</evidence>
<keyword evidence="4 5" id="KW-0269">Exonuclease</keyword>
<feature type="domain" description="Exonuclease VII large subunit C-terminal" evidence="7">
    <location>
        <begin position="126"/>
        <end position="440"/>
    </location>
</feature>
<accession>A0ABN1L2H4</accession>